<protein>
    <recommendedName>
        <fullName evidence="1">Phosphoesterase</fullName>
        <ecNumber evidence="1">3.1.4.-</ecNumber>
    </recommendedName>
</protein>
<evidence type="ECO:0000313" key="3">
    <source>
        <dbReference type="EMBL" id="ABN69271.1"/>
    </source>
</evidence>
<comment type="similarity">
    <text evidence="1">Belongs to the metallophosphoesterase superfamily. YfcE family.</text>
</comment>
<dbReference type="OrthoDB" id="19174at2157"/>
<dbReference type="RefSeq" id="WP_011838462.1">
    <property type="nucleotide sequence ID" value="NC_009033.1"/>
</dbReference>
<dbReference type="EC" id="3.1.4.-" evidence="1"/>
<comment type="cofactor">
    <cofactor evidence="1">
        <name>a divalent metal cation</name>
        <dbReference type="ChEBI" id="CHEBI:60240"/>
    </cofactor>
</comment>
<dbReference type="GO" id="GO:0046872">
    <property type="term" value="F:metal ion binding"/>
    <property type="evidence" value="ECO:0007669"/>
    <property type="project" value="UniProtKB-KW"/>
</dbReference>
<evidence type="ECO:0000256" key="1">
    <source>
        <dbReference type="RuleBase" id="RU362039"/>
    </source>
</evidence>
<accession>A3DKW1</accession>
<evidence type="ECO:0000313" key="4">
    <source>
        <dbReference type="Proteomes" id="UP000000254"/>
    </source>
</evidence>
<dbReference type="eggNOG" id="arCOG01141">
    <property type="taxonomic scope" value="Archaea"/>
</dbReference>
<keyword evidence="1" id="KW-0479">Metal-binding</keyword>
<reference evidence="3 4" key="2">
    <citation type="journal article" date="2009" name="Stand. Genomic Sci.">
        <title>Complete genome sequence of Staphylothermus marinus Stetter and Fiala 1986 type strain F1.</title>
        <authorList>
            <person name="Anderson I.J."/>
            <person name="Sun H."/>
            <person name="Lapidus A."/>
            <person name="Copeland A."/>
            <person name="Glavina Del Rio T."/>
            <person name="Tice H."/>
            <person name="Dalin E."/>
            <person name="Lucas S."/>
            <person name="Barry K."/>
            <person name="Land M."/>
            <person name="Richardson P."/>
            <person name="Huber H."/>
            <person name="Kyrpides N.C."/>
        </authorList>
    </citation>
    <scope>NUCLEOTIDE SEQUENCE [LARGE SCALE GENOMIC DNA]</scope>
    <source>
        <strain evidence="4">ATCC 43588 / DSM 3639 / JCM 9404 / F1</strain>
    </source>
</reference>
<dbReference type="KEGG" id="smr:Smar_0158"/>
<dbReference type="HOGENOM" id="CLU_063749_0_1_2"/>
<dbReference type="GO" id="GO:0016787">
    <property type="term" value="F:hydrolase activity"/>
    <property type="evidence" value="ECO:0007669"/>
    <property type="project" value="UniProtKB-UniRule"/>
</dbReference>
<dbReference type="STRING" id="399550.Smar_0158"/>
<sequence length="193" mass="21702">MAVILVIGDTHIPDRADKIPDKLLNIIEYGRPWDIVVFTGDFVGENIYRWFLGLGKKSYPVRGNMDYLPLPKTQIFKINDITIGVHHGDGVYPRGDIRGLTRIANRLGADMLFTGHTHSPFIKHGITKNILLINPGSLTGVWGGGGGSMKPSMMIIELFDNSLRIEHYELSIDHTKLSMRQIIVKKKNGEWIL</sequence>
<evidence type="ECO:0000259" key="2">
    <source>
        <dbReference type="Pfam" id="PF12850"/>
    </source>
</evidence>
<dbReference type="EMBL" id="CP000575">
    <property type="protein sequence ID" value="ABN69271.1"/>
    <property type="molecule type" value="Genomic_DNA"/>
</dbReference>
<dbReference type="Pfam" id="PF12850">
    <property type="entry name" value="Metallophos_2"/>
    <property type="match status" value="1"/>
</dbReference>
<reference evidence="4" key="1">
    <citation type="journal article" date="2009" name="BMC Genomics">
        <title>The complete genome sequence of Staphylothermus marinus reveals differences in sulfur metabolism among heterotrophic Crenarchaeota.</title>
        <authorList>
            <person name="Anderson I.J."/>
            <person name="Dharmarajan L."/>
            <person name="Rodriguez J."/>
            <person name="Hooper S."/>
            <person name="Porat I."/>
            <person name="Ulrich L.E."/>
            <person name="Elkins J.G."/>
            <person name="Mavromatis K."/>
            <person name="Sun H."/>
            <person name="Land M."/>
            <person name="Lapidus A."/>
            <person name="Lucas S."/>
            <person name="Barry K."/>
            <person name="Huber H."/>
            <person name="Zhulin I.B."/>
            <person name="Whitman W.B."/>
            <person name="Mukhopadhyay B."/>
            <person name="Woese C."/>
            <person name="Bristow J."/>
            <person name="Kyrpides N."/>
        </authorList>
    </citation>
    <scope>NUCLEOTIDE SEQUENCE [LARGE SCALE GENOMIC DNA]</scope>
    <source>
        <strain evidence="4">ATCC 43588 / DSM 3639 / JCM 9404 / F1</strain>
    </source>
</reference>
<organism evidence="3 4">
    <name type="scientific">Staphylothermus marinus (strain ATCC 43588 / DSM 3639 / JCM 9404 / F1)</name>
    <dbReference type="NCBI Taxonomy" id="399550"/>
    <lineage>
        <taxon>Archaea</taxon>
        <taxon>Thermoproteota</taxon>
        <taxon>Thermoprotei</taxon>
        <taxon>Desulfurococcales</taxon>
        <taxon>Desulfurococcaceae</taxon>
        <taxon>Staphylothermus</taxon>
    </lineage>
</organism>
<dbReference type="AlphaFoldDB" id="A3DKW1"/>
<dbReference type="Proteomes" id="UP000000254">
    <property type="component" value="Chromosome"/>
</dbReference>
<dbReference type="InterPro" id="IPR029052">
    <property type="entry name" value="Metallo-depent_PP-like"/>
</dbReference>
<keyword evidence="4" id="KW-1185">Reference proteome</keyword>
<proteinExistence type="inferred from homology"/>
<name>A3DKW1_STAMF</name>
<feature type="domain" description="Calcineurin-like phosphoesterase" evidence="2">
    <location>
        <begin position="4"/>
        <end position="147"/>
    </location>
</feature>
<dbReference type="Gene3D" id="3.60.21.10">
    <property type="match status" value="1"/>
</dbReference>
<dbReference type="PANTHER" id="PTHR11124">
    <property type="entry name" value="VACUOLAR SORTING PROTEIN VPS29"/>
    <property type="match status" value="1"/>
</dbReference>
<dbReference type="InterPro" id="IPR000979">
    <property type="entry name" value="Phosphodiesterase_MJ0936/Vps29"/>
</dbReference>
<gene>
    <name evidence="3" type="ordered locus">Smar_0158</name>
</gene>
<dbReference type="SUPFAM" id="SSF56300">
    <property type="entry name" value="Metallo-dependent phosphatases"/>
    <property type="match status" value="1"/>
</dbReference>
<dbReference type="NCBIfam" id="TIGR00040">
    <property type="entry name" value="yfcE"/>
    <property type="match status" value="1"/>
</dbReference>
<dbReference type="InterPro" id="IPR024654">
    <property type="entry name" value="Calcineurin-like_PHP_lpxH"/>
</dbReference>
<dbReference type="GeneID" id="4907393"/>